<evidence type="ECO:0000259" key="4">
    <source>
        <dbReference type="PROSITE" id="PS01124"/>
    </source>
</evidence>
<name>A0ABY2RGY4_9NOCA</name>
<dbReference type="Gene3D" id="1.10.10.60">
    <property type="entry name" value="Homeodomain-like"/>
    <property type="match status" value="1"/>
</dbReference>
<keyword evidence="1" id="KW-0805">Transcription regulation</keyword>
<gene>
    <name evidence="5" type="ORF">FCG67_22720</name>
</gene>
<dbReference type="Pfam" id="PF12833">
    <property type="entry name" value="HTH_18"/>
    <property type="match status" value="1"/>
</dbReference>
<sequence>MDRSPLPETCAVTPAPALWVGYGHAVYLGPSLRLDPHSTAVYCLAVGVDAPLILRVDGSADVLHRSVLVPPRTTHQIVATGERMLFCYFDPGSARADGCLERMAAAESGFGSGHRAEAELVGLCGGPALDAGRILNAASGPVQGPVDERIDGVIRTIRAQPGAPVTASEFARDTHLSTPYFLRLFAAETGTSFRRYRLWARMLHVATAVSKGSDLTRAAVDAGFASPSHFSDAFHRMFGLTATTLLGGGAAIAVEGGG</sequence>
<evidence type="ECO:0000256" key="2">
    <source>
        <dbReference type="ARBA" id="ARBA00023125"/>
    </source>
</evidence>
<evidence type="ECO:0000313" key="5">
    <source>
        <dbReference type="EMBL" id="TJZ74177.1"/>
    </source>
</evidence>
<dbReference type="Proteomes" id="UP000305109">
    <property type="component" value="Unassembled WGS sequence"/>
</dbReference>
<keyword evidence="6" id="KW-1185">Reference proteome</keyword>
<reference evidence="5 6" key="1">
    <citation type="submission" date="2019-04" db="EMBL/GenBank/DDBJ databases">
        <title>Rhodococcus oryzae sp. nov., a novel actinomycete isolated from rhizosphere soil of rice (Oryza sativa L.).</title>
        <authorList>
            <person name="Li C."/>
        </authorList>
    </citation>
    <scope>NUCLEOTIDE SEQUENCE [LARGE SCALE GENOMIC DNA]</scope>
    <source>
        <strain evidence="5 6">NEAU-CX67</strain>
    </source>
</reference>
<dbReference type="PANTHER" id="PTHR46796">
    <property type="entry name" value="HTH-TYPE TRANSCRIPTIONAL ACTIVATOR RHAS-RELATED"/>
    <property type="match status" value="1"/>
</dbReference>
<evidence type="ECO:0000313" key="6">
    <source>
        <dbReference type="Proteomes" id="UP000305109"/>
    </source>
</evidence>
<organism evidence="5 6">
    <name type="scientific">Rhodococcus oryzae</name>
    <dbReference type="NCBI Taxonomy" id="2571143"/>
    <lineage>
        <taxon>Bacteria</taxon>
        <taxon>Bacillati</taxon>
        <taxon>Actinomycetota</taxon>
        <taxon>Actinomycetes</taxon>
        <taxon>Mycobacteriales</taxon>
        <taxon>Nocardiaceae</taxon>
        <taxon>Rhodococcus</taxon>
    </lineage>
</organism>
<dbReference type="InterPro" id="IPR009057">
    <property type="entry name" value="Homeodomain-like_sf"/>
</dbReference>
<evidence type="ECO:0000256" key="3">
    <source>
        <dbReference type="ARBA" id="ARBA00023163"/>
    </source>
</evidence>
<dbReference type="InterPro" id="IPR050204">
    <property type="entry name" value="AraC_XylS_family_regulators"/>
</dbReference>
<keyword evidence="2" id="KW-0238">DNA-binding</keyword>
<comment type="caution">
    <text evidence="5">The sequence shown here is derived from an EMBL/GenBank/DDBJ whole genome shotgun (WGS) entry which is preliminary data.</text>
</comment>
<dbReference type="SUPFAM" id="SSF46689">
    <property type="entry name" value="Homeodomain-like"/>
    <property type="match status" value="1"/>
</dbReference>
<dbReference type="EMBL" id="SUMD01000014">
    <property type="protein sequence ID" value="TJZ74177.1"/>
    <property type="molecule type" value="Genomic_DNA"/>
</dbReference>
<feature type="domain" description="HTH araC/xylS-type" evidence="4">
    <location>
        <begin position="151"/>
        <end position="248"/>
    </location>
</feature>
<dbReference type="PROSITE" id="PS01124">
    <property type="entry name" value="HTH_ARAC_FAMILY_2"/>
    <property type="match status" value="1"/>
</dbReference>
<dbReference type="InterPro" id="IPR018060">
    <property type="entry name" value="HTH_AraC"/>
</dbReference>
<accession>A0ABY2RGY4</accession>
<proteinExistence type="predicted"/>
<dbReference type="SMART" id="SM00342">
    <property type="entry name" value="HTH_ARAC"/>
    <property type="match status" value="1"/>
</dbReference>
<protein>
    <submittedName>
        <fullName evidence="5">Helix-turn-helix transcriptional regulator</fullName>
    </submittedName>
</protein>
<evidence type="ECO:0000256" key="1">
    <source>
        <dbReference type="ARBA" id="ARBA00023015"/>
    </source>
</evidence>
<keyword evidence="3" id="KW-0804">Transcription</keyword>